<organism evidence="2 3">
    <name type="scientific">Golovinomyces cichoracearum</name>
    <dbReference type="NCBI Taxonomy" id="62708"/>
    <lineage>
        <taxon>Eukaryota</taxon>
        <taxon>Fungi</taxon>
        <taxon>Dikarya</taxon>
        <taxon>Ascomycota</taxon>
        <taxon>Pezizomycotina</taxon>
        <taxon>Leotiomycetes</taxon>
        <taxon>Erysiphales</taxon>
        <taxon>Erysiphaceae</taxon>
        <taxon>Golovinomyces</taxon>
    </lineage>
</organism>
<dbReference type="EMBL" id="MCBS01022209">
    <property type="protein sequence ID" value="RKF77134.1"/>
    <property type="molecule type" value="Genomic_DNA"/>
</dbReference>
<sequence length="231" mass="26350">MSAISNYDKGHMFMPGNSAQKIHRPILPAPLPASFTVKSPKFHSLKLPFRPAGNEPKRRQKKRSGSKKIRDLVFWRRVYESEHLSDDEKLLVHLKIIKGLSWKETQCRFNEGKPLQMQQAALQMRLNRLAEKMDSLWAQVQEPNPQTAGPSTFPALSSTLIQPNSWPMELVYPRDNLGYYEITPNTSNPLFLETSWLGIGRNYAYSASNTSPTFGISNTLGYSYFPDQLYG</sequence>
<evidence type="ECO:0000313" key="3">
    <source>
        <dbReference type="Proteomes" id="UP000285326"/>
    </source>
</evidence>
<evidence type="ECO:0000313" key="2">
    <source>
        <dbReference type="EMBL" id="RKF77134.1"/>
    </source>
</evidence>
<dbReference type="Proteomes" id="UP000285326">
    <property type="component" value="Unassembled WGS sequence"/>
</dbReference>
<accession>A0A420IRJ0</accession>
<protein>
    <submittedName>
        <fullName evidence="2">Uncharacterized protein</fullName>
    </submittedName>
</protein>
<dbReference type="AlphaFoldDB" id="A0A420IRJ0"/>
<comment type="caution">
    <text evidence="2">The sequence shown here is derived from an EMBL/GenBank/DDBJ whole genome shotgun (WGS) entry which is preliminary data.</text>
</comment>
<gene>
    <name evidence="2" type="ORF">GcM1_222068</name>
</gene>
<name>A0A420IRJ0_9PEZI</name>
<evidence type="ECO:0000256" key="1">
    <source>
        <dbReference type="SAM" id="MobiDB-lite"/>
    </source>
</evidence>
<feature type="region of interest" description="Disordered" evidence="1">
    <location>
        <begin position="46"/>
        <end position="66"/>
    </location>
</feature>
<reference evidence="2 3" key="1">
    <citation type="journal article" date="2018" name="BMC Genomics">
        <title>Comparative genome analyses reveal sequence features reflecting distinct modes of host-adaptation between dicot and monocot powdery mildew.</title>
        <authorList>
            <person name="Wu Y."/>
            <person name="Ma X."/>
            <person name="Pan Z."/>
            <person name="Kale S.D."/>
            <person name="Song Y."/>
            <person name="King H."/>
            <person name="Zhang Q."/>
            <person name="Presley C."/>
            <person name="Deng X."/>
            <person name="Wei C.I."/>
            <person name="Xiao S."/>
        </authorList>
    </citation>
    <scope>NUCLEOTIDE SEQUENCE [LARGE SCALE GENOMIC DNA]</scope>
    <source>
        <strain evidence="2">UMSG1</strain>
    </source>
</reference>
<proteinExistence type="predicted"/>